<dbReference type="RefSeq" id="WP_193912240.1">
    <property type="nucleotide sequence ID" value="NZ_JADEXG010000106.1"/>
</dbReference>
<dbReference type="EMBL" id="JADEXG010000106">
    <property type="protein sequence ID" value="MBE9080368.1"/>
    <property type="molecule type" value="Genomic_DNA"/>
</dbReference>
<name>A0A8J7ALX0_9CYAN</name>
<dbReference type="AlphaFoldDB" id="A0A8J7ALX0"/>
<proteinExistence type="predicted"/>
<organism evidence="3 4">
    <name type="scientific">Vasconcelosia minhoensis LEGE 07310</name>
    <dbReference type="NCBI Taxonomy" id="915328"/>
    <lineage>
        <taxon>Bacteria</taxon>
        <taxon>Bacillati</taxon>
        <taxon>Cyanobacteriota</taxon>
        <taxon>Cyanophyceae</taxon>
        <taxon>Nodosilineales</taxon>
        <taxon>Cymatolegaceae</taxon>
        <taxon>Vasconcelosia</taxon>
        <taxon>Vasconcelosia minhoensis</taxon>
    </lineage>
</organism>
<feature type="chain" id="PRO_5035200943" evidence="1">
    <location>
        <begin position="20"/>
        <end position="152"/>
    </location>
</feature>
<evidence type="ECO:0000313" key="4">
    <source>
        <dbReference type="Proteomes" id="UP000636505"/>
    </source>
</evidence>
<sequence length="152" mass="16490">MKFSKPVSLSLATLLVSLAAPFGLRQLSNGEVSFSSLKAIAAAPLLQIQDELNEEDELVEFDEGNRLVDLHRFDGTEGEAVSISLESQDFDTYLLLSGPDGEVIDSNDDISADNLNSKLELTLPQSGSYRVFVTSVEYEGQGSYELTVLPEG</sequence>
<protein>
    <submittedName>
        <fullName evidence="3">PPC domain-containing protein</fullName>
    </submittedName>
</protein>
<reference evidence="3" key="1">
    <citation type="submission" date="2020-10" db="EMBL/GenBank/DDBJ databases">
        <authorList>
            <person name="Castelo-Branco R."/>
            <person name="Eusebio N."/>
            <person name="Adriana R."/>
            <person name="Vieira A."/>
            <person name="Brugerolle De Fraissinette N."/>
            <person name="Rezende De Castro R."/>
            <person name="Schneider M.P."/>
            <person name="Vasconcelos V."/>
            <person name="Leao P.N."/>
        </authorList>
    </citation>
    <scope>NUCLEOTIDE SEQUENCE</scope>
    <source>
        <strain evidence="3">LEGE 07310</strain>
    </source>
</reference>
<dbReference type="Pfam" id="PF04151">
    <property type="entry name" value="PPC"/>
    <property type="match status" value="1"/>
</dbReference>
<dbReference type="Proteomes" id="UP000636505">
    <property type="component" value="Unassembled WGS sequence"/>
</dbReference>
<keyword evidence="1" id="KW-0732">Signal</keyword>
<evidence type="ECO:0000256" key="1">
    <source>
        <dbReference type="SAM" id="SignalP"/>
    </source>
</evidence>
<dbReference type="InterPro" id="IPR007280">
    <property type="entry name" value="Peptidase_C_arc/bac"/>
</dbReference>
<comment type="caution">
    <text evidence="3">The sequence shown here is derived from an EMBL/GenBank/DDBJ whole genome shotgun (WGS) entry which is preliminary data.</text>
</comment>
<accession>A0A8J7ALX0</accession>
<feature type="domain" description="Peptidase C-terminal archaeal/bacterial" evidence="2">
    <location>
        <begin position="68"/>
        <end position="134"/>
    </location>
</feature>
<feature type="signal peptide" evidence="1">
    <location>
        <begin position="1"/>
        <end position="19"/>
    </location>
</feature>
<gene>
    <name evidence="3" type="ORF">IQ241_24280</name>
</gene>
<dbReference type="Gene3D" id="2.60.120.380">
    <property type="match status" value="1"/>
</dbReference>
<evidence type="ECO:0000259" key="2">
    <source>
        <dbReference type="Pfam" id="PF04151"/>
    </source>
</evidence>
<evidence type="ECO:0000313" key="3">
    <source>
        <dbReference type="EMBL" id="MBE9080368.1"/>
    </source>
</evidence>
<keyword evidence="4" id="KW-1185">Reference proteome</keyword>